<evidence type="ECO:0000313" key="1">
    <source>
        <dbReference type="EMBL" id="MBA9083790.1"/>
    </source>
</evidence>
<name>A0A7W3SPE6_9BACL</name>
<accession>A0A7W3SPE6</accession>
<dbReference type="EMBL" id="JACJIP010000001">
    <property type="protein sequence ID" value="MBA9083790.1"/>
    <property type="molecule type" value="Genomic_DNA"/>
</dbReference>
<organism evidence="1 2">
    <name type="scientific">Fontibacillus solani</name>
    <dbReference type="NCBI Taxonomy" id="1572857"/>
    <lineage>
        <taxon>Bacteria</taxon>
        <taxon>Bacillati</taxon>
        <taxon>Bacillota</taxon>
        <taxon>Bacilli</taxon>
        <taxon>Bacillales</taxon>
        <taxon>Paenibacillaceae</taxon>
        <taxon>Fontibacillus</taxon>
    </lineage>
</organism>
<keyword evidence="2" id="KW-1185">Reference proteome</keyword>
<comment type="caution">
    <text evidence="1">The sequence shown here is derived from an EMBL/GenBank/DDBJ whole genome shotgun (WGS) entry which is preliminary data.</text>
</comment>
<dbReference type="AlphaFoldDB" id="A0A7W3SPE6"/>
<evidence type="ECO:0000313" key="2">
    <source>
        <dbReference type="Proteomes" id="UP000567067"/>
    </source>
</evidence>
<reference evidence="1 2" key="1">
    <citation type="submission" date="2020-08" db="EMBL/GenBank/DDBJ databases">
        <title>Genomic Encyclopedia of Type Strains, Phase III (KMG-III): the genomes of soil and plant-associated and newly described type strains.</title>
        <authorList>
            <person name="Whitman W."/>
        </authorList>
    </citation>
    <scope>NUCLEOTIDE SEQUENCE [LARGE SCALE GENOMIC DNA]</scope>
    <source>
        <strain evidence="1 2">CECT 8693</strain>
    </source>
</reference>
<proteinExistence type="predicted"/>
<sequence length="55" mass="6261">MTKRINGVEIEIYHVRTDENLLAASLTIDSTNYDIGEIGYGNMEDFDQTVRIVLL</sequence>
<dbReference type="RefSeq" id="WP_182533934.1">
    <property type="nucleotide sequence ID" value="NZ_JACJIP010000001.1"/>
</dbReference>
<protein>
    <submittedName>
        <fullName evidence="1">Uncharacterized protein</fullName>
    </submittedName>
</protein>
<dbReference type="Proteomes" id="UP000567067">
    <property type="component" value="Unassembled WGS sequence"/>
</dbReference>
<gene>
    <name evidence="1" type="ORF">FHR92_000233</name>
</gene>